<accession>A0A2P6CBX9</accession>
<proteinExistence type="predicted"/>
<evidence type="ECO:0000313" key="2">
    <source>
        <dbReference type="Proteomes" id="UP000247345"/>
    </source>
</evidence>
<reference evidence="1 2" key="1">
    <citation type="submission" date="2016-12" db="EMBL/GenBank/DDBJ databases">
        <title>Trade-off between light-utilization and light-protection in marine flavobacteria.</title>
        <authorList>
            <person name="Kumagai Y."/>
            <person name="Yoshizawa S."/>
            <person name="Kogure K."/>
            <person name="Iwasaki W."/>
        </authorList>
    </citation>
    <scope>NUCLEOTIDE SEQUENCE [LARGE SCALE GENOMIC DNA]</scope>
    <source>
        <strain evidence="1 2">KCTC 12100</strain>
    </source>
</reference>
<dbReference type="Proteomes" id="UP000247345">
    <property type="component" value="Unassembled WGS sequence"/>
</dbReference>
<dbReference type="AlphaFoldDB" id="A0A2P6CBX9"/>
<organism evidence="1 2">
    <name type="scientific">Polaribacter butkevichii</name>
    <dbReference type="NCBI Taxonomy" id="218490"/>
    <lineage>
        <taxon>Bacteria</taxon>
        <taxon>Pseudomonadati</taxon>
        <taxon>Bacteroidota</taxon>
        <taxon>Flavobacteriia</taxon>
        <taxon>Flavobacteriales</taxon>
        <taxon>Flavobacteriaceae</taxon>
    </lineage>
</organism>
<dbReference type="OrthoDB" id="978748at2"/>
<gene>
    <name evidence="1" type="ORF">BTO14_03375</name>
</gene>
<name>A0A2P6CBX9_9FLAO</name>
<protein>
    <submittedName>
        <fullName evidence="1">Uncharacterized protein</fullName>
    </submittedName>
</protein>
<dbReference type="EMBL" id="MSCK01000001">
    <property type="protein sequence ID" value="PQJ72348.1"/>
    <property type="molecule type" value="Genomic_DNA"/>
</dbReference>
<keyword evidence="2" id="KW-1185">Reference proteome</keyword>
<dbReference type="RefSeq" id="WP_105048011.1">
    <property type="nucleotide sequence ID" value="NZ_CP150661.1"/>
</dbReference>
<evidence type="ECO:0000313" key="1">
    <source>
        <dbReference type="EMBL" id="PQJ72348.1"/>
    </source>
</evidence>
<sequence length="159" mass="19114">MKAVTLKQLKDELSYKSADELKELCLHLSKFKKENKELLTYLLFESDNEERYIQSVKDQMEVLFSEINTKSYFYIRKSVRKILTLTKKFIRYSKKKETEVALLLHFCRLLKEFKPSMRQSARLLATFDRQVLLIKKAIATFHEDLQYDYQLELNELLDE</sequence>
<comment type="caution">
    <text evidence="1">The sequence shown here is derived from an EMBL/GenBank/DDBJ whole genome shotgun (WGS) entry which is preliminary data.</text>
</comment>